<dbReference type="RefSeq" id="WP_188535105.1">
    <property type="nucleotide sequence ID" value="NZ_BMEQ01000004.1"/>
</dbReference>
<feature type="transmembrane region" description="Helical" evidence="2">
    <location>
        <begin position="45"/>
        <end position="63"/>
    </location>
</feature>
<dbReference type="EMBL" id="BMEQ01000004">
    <property type="protein sequence ID" value="GGG50444.1"/>
    <property type="molecule type" value="Genomic_DNA"/>
</dbReference>
<feature type="region of interest" description="Disordered" evidence="1">
    <location>
        <begin position="125"/>
        <end position="144"/>
    </location>
</feature>
<keyword evidence="2" id="KW-0472">Membrane</keyword>
<reference evidence="4" key="2">
    <citation type="submission" date="2020-09" db="EMBL/GenBank/DDBJ databases">
        <authorList>
            <person name="Sun Q."/>
            <person name="Zhou Y."/>
        </authorList>
    </citation>
    <scope>NUCLEOTIDE SEQUENCE</scope>
    <source>
        <strain evidence="4">CGMCC 1.12187</strain>
    </source>
</reference>
<evidence type="ECO:0000256" key="2">
    <source>
        <dbReference type="SAM" id="Phobius"/>
    </source>
</evidence>
<comment type="caution">
    <text evidence="4">The sequence shown here is derived from an EMBL/GenBank/DDBJ whole genome shotgun (WGS) entry which is preliminary data.</text>
</comment>
<proteinExistence type="predicted"/>
<keyword evidence="2" id="KW-0812">Transmembrane</keyword>
<name>A0A917GKV8_9MICC</name>
<gene>
    <name evidence="4" type="ORF">GCM10011374_11300</name>
</gene>
<evidence type="ECO:0000313" key="5">
    <source>
        <dbReference type="Proteomes" id="UP000638848"/>
    </source>
</evidence>
<accession>A0A917GKV8</accession>
<feature type="transmembrane region" description="Helical" evidence="2">
    <location>
        <begin position="20"/>
        <end position="38"/>
    </location>
</feature>
<dbReference type="Proteomes" id="UP000638848">
    <property type="component" value="Unassembled WGS sequence"/>
</dbReference>
<dbReference type="InterPro" id="IPR019692">
    <property type="entry name" value="CFP-6_PH"/>
</dbReference>
<keyword evidence="5" id="KW-1185">Reference proteome</keyword>
<feature type="transmembrane region" description="Helical" evidence="2">
    <location>
        <begin position="192"/>
        <end position="210"/>
    </location>
</feature>
<evidence type="ECO:0000256" key="1">
    <source>
        <dbReference type="SAM" id="MobiDB-lite"/>
    </source>
</evidence>
<evidence type="ECO:0000259" key="3">
    <source>
        <dbReference type="Pfam" id="PF10756"/>
    </source>
</evidence>
<dbReference type="AlphaFoldDB" id="A0A917GKV8"/>
<protein>
    <recommendedName>
        <fullName evidence="3">Low molecular weight protein antigen 6 PH domain-containing protein</fullName>
    </recommendedName>
</protein>
<dbReference type="Pfam" id="PF10756">
    <property type="entry name" value="bPH_6"/>
    <property type="match status" value="1"/>
</dbReference>
<keyword evidence="2" id="KW-1133">Transmembrane helix</keyword>
<sequence length="211" mass="21692">MASVPSTASPLVFRSAAAPWLTGFLVALGAAVAVLGLAGGPASAVASVLVGAALGQLGWWLYWRPRVVVEDGGVRIVNPLHTVVVPWRALVDVRTRFTLTLVTPQGAWSCFALPSGGASAALRGSPGDLRGTHPSARPDGTLRPGDLLGTRGGAAADLIRRRWQSMVEDGTLDVFADRDADDDAVRTELHPVPALVLLVLAGLAAAGLLAG</sequence>
<feature type="domain" description="Low molecular weight protein antigen 6 PH" evidence="3">
    <location>
        <begin position="64"/>
        <end position="100"/>
    </location>
</feature>
<reference evidence="4" key="1">
    <citation type="journal article" date="2014" name="Int. J. Syst. Evol. Microbiol.">
        <title>Complete genome sequence of Corynebacterium casei LMG S-19264T (=DSM 44701T), isolated from a smear-ripened cheese.</title>
        <authorList>
            <consortium name="US DOE Joint Genome Institute (JGI-PGF)"/>
            <person name="Walter F."/>
            <person name="Albersmeier A."/>
            <person name="Kalinowski J."/>
            <person name="Ruckert C."/>
        </authorList>
    </citation>
    <scope>NUCLEOTIDE SEQUENCE</scope>
    <source>
        <strain evidence="4">CGMCC 1.12187</strain>
    </source>
</reference>
<organism evidence="4 5">
    <name type="scientific">Kocuria dechangensis</name>
    <dbReference type="NCBI Taxonomy" id="1176249"/>
    <lineage>
        <taxon>Bacteria</taxon>
        <taxon>Bacillati</taxon>
        <taxon>Actinomycetota</taxon>
        <taxon>Actinomycetes</taxon>
        <taxon>Micrococcales</taxon>
        <taxon>Micrococcaceae</taxon>
        <taxon>Kocuria</taxon>
    </lineage>
</organism>
<evidence type="ECO:0000313" key="4">
    <source>
        <dbReference type="EMBL" id="GGG50444.1"/>
    </source>
</evidence>